<keyword evidence="2" id="KW-1185">Reference proteome</keyword>
<evidence type="ECO:0000313" key="1">
    <source>
        <dbReference type="EMBL" id="MEX6634683.1"/>
    </source>
</evidence>
<reference evidence="1 2" key="1">
    <citation type="submission" date="2024-05" db="EMBL/GenBank/DDBJ databases">
        <title>Three bacterial strains, DH-69, EH-24, and ECK-19 isolated from coastal sediments.</title>
        <authorList>
            <person name="Ye Y.-Q."/>
            <person name="Du Z.-J."/>
        </authorList>
    </citation>
    <scope>NUCLEOTIDE SEQUENCE [LARGE SCALE GENOMIC DNA]</scope>
    <source>
        <strain evidence="1 2">ECK-19</strain>
    </source>
</reference>
<dbReference type="RefSeq" id="WP_369314724.1">
    <property type="nucleotide sequence ID" value="NZ_JBEHZE010000002.1"/>
</dbReference>
<comment type="caution">
    <text evidence="1">The sequence shown here is derived from an EMBL/GenBank/DDBJ whole genome shotgun (WGS) entry which is preliminary data.</text>
</comment>
<gene>
    <name evidence="1" type="ORF">ABFZ84_14125</name>
</gene>
<dbReference type="EMBL" id="JBEHZE010000002">
    <property type="protein sequence ID" value="MEX6634683.1"/>
    <property type="molecule type" value="Genomic_DNA"/>
</dbReference>
<dbReference type="Proteomes" id="UP001560685">
    <property type="component" value="Unassembled WGS sequence"/>
</dbReference>
<protein>
    <recommendedName>
        <fullName evidence="3">HEAT repeat domain-containing protein</fullName>
    </recommendedName>
</protein>
<evidence type="ECO:0008006" key="3">
    <source>
        <dbReference type="Google" id="ProtNLM"/>
    </source>
</evidence>
<accession>A0ABV3Z7Z4</accession>
<organism evidence="1 2">
    <name type="scientific">Hyphococcus lacteus</name>
    <dbReference type="NCBI Taxonomy" id="3143536"/>
    <lineage>
        <taxon>Bacteria</taxon>
        <taxon>Pseudomonadati</taxon>
        <taxon>Pseudomonadota</taxon>
        <taxon>Alphaproteobacteria</taxon>
        <taxon>Parvularculales</taxon>
        <taxon>Parvularculaceae</taxon>
        <taxon>Hyphococcus</taxon>
    </lineage>
</organism>
<evidence type="ECO:0000313" key="2">
    <source>
        <dbReference type="Proteomes" id="UP001560685"/>
    </source>
</evidence>
<name>A0ABV3Z7Z4_9PROT</name>
<sequence length="524" mass="58452">MSIRSYKLWPAKTISIFDHLTVHGDGGSSQSEIDSAIADINADIFPLGIEPEPFAANCAKALQAFTKTQSALTARNAYAFLSAHHFRKEIVDLVAKRASIANALPPPLIQLFQDCLQHSPHWVVVRNILSIMKILKALPMDDQVIFLERVSMHHQFIGEVPNIPSEADFKKDGLLFSLAKAGDWEAQDDIIESLTPNSSLAVKEWVLRHGYDSVPSPETMGEYDPTYIAYIQNLFENTDMLGVISQPSIDDGLAVSILHYLSDLASGAVNDVTWTDPKLFENETEILFRLIDHLEGRELDLPELYALAYIYEELLGPNSDDIILRTPQGDSVMAKKVLAVFDVDENRTKIDTALSSTQSTNFMEALAIVVQTRGWSRFDTLLKALRADFPRRGSTPLRTGLIGQLADSIQNRSEAEQASQWCIDYFRIHANGYSTFTRQPDFDKFVSILLQTNARYTGVAPALVLAGLDSVGARRAAAELLLAWHSKDYPDDIARRIENAINDQEVVADKLKTIQVKMAQRLLH</sequence>
<proteinExistence type="predicted"/>